<dbReference type="KEGG" id="tcc:108661514"/>
<gene>
    <name evidence="8" type="primary">LOC108661514</name>
</gene>
<dbReference type="FunFam" id="3.40.50.2000:FF:000107">
    <property type="entry name" value="Glycosyltransferase"/>
    <property type="match status" value="1"/>
</dbReference>
<feature type="domain" description="Tudor" evidence="6">
    <location>
        <begin position="242"/>
        <end position="308"/>
    </location>
</feature>
<organism evidence="7 8">
    <name type="scientific">Theobroma cacao</name>
    <name type="common">Cacao</name>
    <name type="synonym">Cocoa</name>
    <dbReference type="NCBI Taxonomy" id="3641"/>
    <lineage>
        <taxon>Eukaryota</taxon>
        <taxon>Viridiplantae</taxon>
        <taxon>Streptophyta</taxon>
        <taxon>Embryophyta</taxon>
        <taxon>Tracheophyta</taxon>
        <taxon>Spermatophyta</taxon>
        <taxon>Magnoliopsida</taxon>
        <taxon>eudicotyledons</taxon>
        <taxon>Gunneridae</taxon>
        <taxon>Pentapetalae</taxon>
        <taxon>rosids</taxon>
        <taxon>malvids</taxon>
        <taxon>Malvales</taxon>
        <taxon>Malvaceae</taxon>
        <taxon>Byttnerioideae</taxon>
        <taxon>Theobroma</taxon>
    </lineage>
</organism>
<reference evidence="7" key="1">
    <citation type="journal article" date="1997" name="Nucleic Acids Res.">
        <title>tRNAscan-SE: a program for improved detection of transfer RNA genes in genomic sequence.</title>
        <authorList>
            <person name="Lowe T.M."/>
            <person name="Eddy S.R."/>
        </authorList>
    </citation>
    <scope>NUCLEOTIDE SEQUENCE [LARGE SCALE GENOMIC DNA]</scope>
    <source>
        <strain evidence="7">r\B97-61/B2</strain>
    </source>
</reference>
<dbReference type="InterPro" id="IPR035595">
    <property type="entry name" value="UDP_glycos_trans_CS"/>
</dbReference>
<dbReference type="SUPFAM" id="SSF53756">
    <property type="entry name" value="UDP-Glycosyltransferase/glycogen phosphorylase"/>
    <property type="match status" value="1"/>
</dbReference>
<dbReference type="PANTHER" id="PTHR48047:SF51">
    <property type="entry name" value="GLYCOSYLTRANSFERASE"/>
    <property type="match status" value="1"/>
</dbReference>
<keyword evidence="3 4" id="KW-0808">Transferase</keyword>
<dbReference type="PANTHER" id="PTHR48047">
    <property type="entry name" value="GLYCOSYLTRANSFERASE"/>
    <property type="match status" value="1"/>
</dbReference>
<dbReference type="Proteomes" id="UP000694886">
    <property type="component" value="Chromosome 4"/>
</dbReference>
<evidence type="ECO:0000313" key="7">
    <source>
        <dbReference type="Proteomes" id="UP000694886"/>
    </source>
</evidence>
<evidence type="ECO:0000259" key="6">
    <source>
        <dbReference type="PROSITE" id="PS50304"/>
    </source>
</evidence>
<dbReference type="GeneID" id="108661514"/>
<evidence type="ECO:0000256" key="3">
    <source>
        <dbReference type="ARBA" id="ARBA00022679"/>
    </source>
</evidence>
<name>A0AB32W9L0_THECC</name>
<reference evidence="8" key="2">
    <citation type="submission" date="2025-08" db="UniProtKB">
        <authorList>
            <consortium name="RefSeq"/>
        </authorList>
    </citation>
    <scope>IDENTIFICATION</scope>
</reference>
<evidence type="ECO:0000256" key="1">
    <source>
        <dbReference type="ARBA" id="ARBA00009995"/>
    </source>
</evidence>
<protein>
    <recommendedName>
        <fullName evidence="5">Glycosyltransferase</fullName>
        <ecNumber evidence="5">2.4.1.-</ecNumber>
    </recommendedName>
</protein>
<dbReference type="PROSITE" id="PS00375">
    <property type="entry name" value="UDPGT"/>
    <property type="match status" value="1"/>
</dbReference>
<evidence type="ECO:0000256" key="5">
    <source>
        <dbReference type="RuleBase" id="RU362057"/>
    </source>
</evidence>
<dbReference type="GO" id="GO:0008194">
    <property type="term" value="F:UDP-glycosyltransferase activity"/>
    <property type="evidence" value="ECO:0007669"/>
    <property type="project" value="InterPro"/>
</dbReference>
<accession>A0AB32W9L0</accession>
<dbReference type="EC" id="2.4.1.-" evidence="5"/>
<dbReference type="PROSITE" id="PS50304">
    <property type="entry name" value="TUDOR"/>
    <property type="match status" value="1"/>
</dbReference>
<dbReference type="InterPro" id="IPR002213">
    <property type="entry name" value="UDP_glucos_trans"/>
</dbReference>
<evidence type="ECO:0000256" key="2">
    <source>
        <dbReference type="ARBA" id="ARBA00022676"/>
    </source>
</evidence>
<dbReference type="AlphaFoldDB" id="A0AB32W9L0"/>
<comment type="similarity">
    <text evidence="1 4">Belongs to the UDP-glycosyltransferase family.</text>
</comment>
<evidence type="ECO:0000313" key="8">
    <source>
        <dbReference type="RefSeq" id="XP_017974309.1"/>
    </source>
</evidence>
<sequence length="470" mass="53011">MDTISSNCSSHHAVLFPFMSKGHTIPILHLARLLLRRGLAVTVFTTPGNRPFIAKSLADTSASIIDINYPENIPEIPAGVESTDALPSISLFVPFCAATKLMQHEFERKLQSLLPVSFVVSDGFLWWTLESATKFGLPRLMFNGMSQYASTVSKAVAEDRLLFGPESDDELITVTQFPWIRVTRNDFEPILSSKPDPDSPPMRLFMDQVIAAENSKGKLVNSFYELEKYFFDSCNLEERLKAWSVGPLCLSEPPKVEHEHEPKKKPSWIKWLDQKLDEGCSVLYVAFGSQADISSEQLKQIATGLEESKVNFLWVVRKKESELGEGFEERVKETGIVVREWVDQKEILMHQSVQGFLSHCGWNSVLESICAGVPILAWPMMADQPLNARMVVEEIKVGLRVETCDGTVKGLVKWEGLMKMVRELMEGEMGKEVRIKVKELAELAKMAMEENTGSSWRTLDMLINEFCNNK</sequence>
<dbReference type="InterPro" id="IPR002999">
    <property type="entry name" value="Tudor"/>
</dbReference>
<dbReference type="Gramene" id="Tc04v2_t000570.1">
    <property type="protein sequence ID" value="Tc04v2_p000570.1"/>
    <property type="gene ID" value="Tc04v2_g000570"/>
</dbReference>
<dbReference type="RefSeq" id="XP_017974309.1">
    <property type="nucleotide sequence ID" value="XM_018118820.1"/>
</dbReference>
<proteinExistence type="inferred from homology"/>
<evidence type="ECO:0000256" key="4">
    <source>
        <dbReference type="RuleBase" id="RU003718"/>
    </source>
</evidence>
<keyword evidence="2 4" id="KW-0328">Glycosyltransferase</keyword>
<dbReference type="CDD" id="cd03784">
    <property type="entry name" value="GT1_Gtf-like"/>
    <property type="match status" value="1"/>
</dbReference>
<dbReference type="Pfam" id="PF00201">
    <property type="entry name" value="UDPGT"/>
    <property type="match status" value="1"/>
</dbReference>
<dbReference type="Gene3D" id="3.40.50.2000">
    <property type="entry name" value="Glycogen Phosphorylase B"/>
    <property type="match status" value="2"/>
</dbReference>